<evidence type="ECO:0000256" key="1">
    <source>
        <dbReference type="SAM" id="MobiDB-lite"/>
    </source>
</evidence>
<sequence>MLIEQNMSDCEQGESVMILVRQIKMEEVADTVEGRLLTDPKGDWGGGVVSKWMVLSNMVGLNVGQSVENSPSPSNALSLISWNWSEKHEEGVHDSLPVSTSADETLCSFSSLSPSTPERMTDCPLTHNHSKLRPTREKNEAAVD</sequence>
<accession>A0ABQ9XQD8</accession>
<evidence type="ECO:0000313" key="2">
    <source>
        <dbReference type="EMBL" id="KAK2953019.1"/>
    </source>
</evidence>
<feature type="compositionally biased region" description="Basic and acidic residues" evidence="1">
    <location>
        <begin position="134"/>
        <end position="144"/>
    </location>
</feature>
<organism evidence="2 3">
    <name type="scientific">Blattamonas nauphoetae</name>
    <dbReference type="NCBI Taxonomy" id="2049346"/>
    <lineage>
        <taxon>Eukaryota</taxon>
        <taxon>Metamonada</taxon>
        <taxon>Preaxostyla</taxon>
        <taxon>Oxymonadida</taxon>
        <taxon>Blattamonas</taxon>
    </lineage>
</organism>
<name>A0ABQ9XQD8_9EUKA</name>
<dbReference type="EMBL" id="JARBJD010000096">
    <property type="protein sequence ID" value="KAK2953019.1"/>
    <property type="molecule type" value="Genomic_DNA"/>
</dbReference>
<proteinExistence type="predicted"/>
<feature type="compositionally biased region" description="Polar residues" evidence="1">
    <location>
        <begin position="109"/>
        <end position="118"/>
    </location>
</feature>
<dbReference type="Proteomes" id="UP001281761">
    <property type="component" value="Unassembled WGS sequence"/>
</dbReference>
<keyword evidence="3" id="KW-1185">Reference proteome</keyword>
<reference evidence="2 3" key="1">
    <citation type="journal article" date="2022" name="bioRxiv">
        <title>Genomics of Preaxostyla Flagellates Illuminates Evolutionary Transitions and the Path Towards Mitochondrial Loss.</title>
        <authorList>
            <person name="Novak L.V.F."/>
            <person name="Treitli S.C."/>
            <person name="Pyrih J."/>
            <person name="Halakuc P."/>
            <person name="Pipaliya S.V."/>
            <person name="Vacek V."/>
            <person name="Brzon O."/>
            <person name="Soukal P."/>
            <person name="Eme L."/>
            <person name="Dacks J.B."/>
            <person name="Karnkowska A."/>
            <person name="Elias M."/>
            <person name="Hampl V."/>
        </authorList>
    </citation>
    <scope>NUCLEOTIDE SEQUENCE [LARGE SCALE GENOMIC DNA]</scope>
    <source>
        <strain evidence="2">NAU3</strain>
        <tissue evidence="2">Gut</tissue>
    </source>
</reference>
<evidence type="ECO:0000313" key="3">
    <source>
        <dbReference type="Proteomes" id="UP001281761"/>
    </source>
</evidence>
<feature type="region of interest" description="Disordered" evidence="1">
    <location>
        <begin position="109"/>
        <end position="144"/>
    </location>
</feature>
<gene>
    <name evidence="2" type="ORF">BLNAU_12008</name>
</gene>
<comment type="caution">
    <text evidence="2">The sequence shown here is derived from an EMBL/GenBank/DDBJ whole genome shotgun (WGS) entry which is preliminary data.</text>
</comment>
<protein>
    <submittedName>
        <fullName evidence="2">Uncharacterized protein</fullName>
    </submittedName>
</protein>